<name>A0AA39T6P9_ARMTA</name>
<comment type="caution">
    <text evidence="2">The sequence shown here is derived from an EMBL/GenBank/DDBJ whole genome shotgun (WGS) entry which is preliminary data.</text>
</comment>
<accession>A0AA39T6P9</accession>
<evidence type="ECO:0000313" key="3">
    <source>
        <dbReference type="Proteomes" id="UP001175211"/>
    </source>
</evidence>
<feature type="region of interest" description="Disordered" evidence="1">
    <location>
        <begin position="524"/>
        <end position="544"/>
    </location>
</feature>
<organism evidence="2 3">
    <name type="scientific">Armillaria tabescens</name>
    <name type="common">Ringless honey mushroom</name>
    <name type="synonym">Agaricus tabescens</name>
    <dbReference type="NCBI Taxonomy" id="1929756"/>
    <lineage>
        <taxon>Eukaryota</taxon>
        <taxon>Fungi</taxon>
        <taxon>Dikarya</taxon>
        <taxon>Basidiomycota</taxon>
        <taxon>Agaricomycotina</taxon>
        <taxon>Agaricomycetes</taxon>
        <taxon>Agaricomycetidae</taxon>
        <taxon>Agaricales</taxon>
        <taxon>Marasmiineae</taxon>
        <taxon>Physalacriaceae</taxon>
        <taxon>Desarmillaria</taxon>
    </lineage>
</organism>
<reference evidence="2" key="1">
    <citation type="submission" date="2023-06" db="EMBL/GenBank/DDBJ databases">
        <authorList>
            <consortium name="Lawrence Berkeley National Laboratory"/>
            <person name="Ahrendt S."/>
            <person name="Sahu N."/>
            <person name="Indic B."/>
            <person name="Wong-Bajracharya J."/>
            <person name="Merenyi Z."/>
            <person name="Ke H.-M."/>
            <person name="Monk M."/>
            <person name="Kocsube S."/>
            <person name="Drula E."/>
            <person name="Lipzen A."/>
            <person name="Balint B."/>
            <person name="Henrissat B."/>
            <person name="Andreopoulos B."/>
            <person name="Martin F.M."/>
            <person name="Harder C.B."/>
            <person name="Rigling D."/>
            <person name="Ford K.L."/>
            <person name="Foster G.D."/>
            <person name="Pangilinan J."/>
            <person name="Papanicolaou A."/>
            <person name="Barry K."/>
            <person name="LaButti K."/>
            <person name="Viragh M."/>
            <person name="Koriabine M."/>
            <person name="Yan M."/>
            <person name="Riley R."/>
            <person name="Champramary S."/>
            <person name="Plett K.L."/>
            <person name="Tsai I.J."/>
            <person name="Slot J."/>
            <person name="Sipos G."/>
            <person name="Plett J."/>
            <person name="Nagy L.G."/>
            <person name="Grigoriev I.V."/>
        </authorList>
    </citation>
    <scope>NUCLEOTIDE SEQUENCE</scope>
    <source>
        <strain evidence="2">CCBAS 213</strain>
    </source>
</reference>
<dbReference type="AlphaFoldDB" id="A0AA39T6P9"/>
<gene>
    <name evidence="2" type="ORF">EV420DRAFT_1758490</name>
</gene>
<dbReference type="GeneID" id="85364097"/>
<dbReference type="RefSeq" id="XP_060338601.1">
    <property type="nucleotide sequence ID" value="XM_060480549.1"/>
</dbReference>
<evidence type="ECO:0000313" key="2">
    <source>
        <dbReference type="EMBL" id="KAK0468326.1"/>
    </source>
</evidence>
<dbReference type="EMBL" id="JAUEPS010000002">
    <property type="protein sequence ID" value="KAK0468326.1"/>
    <property type="molecule type" value="Genomic_DNA"/>
</dbReference>
<dbReference type="Gene3D" id="3.80.10.10">
    <property type="entry name" value="Ribonuclease Inhibitor"/>
    <property type="match status" value="1"/>
</dbReference>
<keyword evidence="3" id="KW-1185">Reference proteome</keyword>
<protein>
    <submittedName>
        <fullName evidence="2">Uncharacterized protein</fullName>
    </submittedName>
</protein>
<feature type="compositionally biased region" description="Basic and acidic residues" evidence="1">
    <location>
        <begin position="524"/>
        <end position="534"/>
    </location>
</feature>
<dbReference type="SUPFAM" id="SSF52047">
    <property type="entry name" value="RNI-like"/>
    <property type="match status" value="1"/>
</dbReference>
<sequence length="599" mass="66141">MGQRHQVFAIAKVIPKGDTKAYYRCIAAWHHQWCYGTLPLKATRRFLTLLEQQENAQIVLYEIRRVQNKYGRWQEKPELPDLPCSYISFLMGSAWNVDLDDPADPYFHRGTFMGSILDADMGSTEGDNNDGITVIDVTDPLKPAYCFVSVNGLEAAEEVPDMKPLSAEQYVRAYYPKEDGPKDKVIDALADKNLVTLRMLAEAWPDEYKDDSESNDIDESQMPHNISVATDLIPSLVDLTLGTALEQGITAGDTAHLENLVWQPGKAPLIKAVLQKQDPFPDAGVPLLTQVVLQNPKAVDLSGFSLTTDQLVSALSAVKKDIETLDLSGNSNITIETVKAVLTDCLALTRLVLLDTSVKAVDLQTLFKSDPEIFYRLHDLIHPYLLTATKTATYDNAFSFISVAGIGGGIPIASLPFLNPAKVVQGLTDALIVHAEMDRPSFAGPDQCSLFPQVAFGSALRTETRRWSERHVSSFPQVSFDAFQGEGWCFALQNDPMHWLGGRGLSFYGFLKVDGLAVNAEVERQNKAKGDSSDTKTASNESKEEEIPLPLGIIYDLDEFLAAMEAEGRPLPTEAAVKKLRDILEAMKSKQGIRLMKQS</sequence>
<evidence type="ECO:0000256" key="1">
    <source>
        <dbReference type="SAM" id="MobiDB-lite"/>
    </source>
</evidence>
<proteinExistence type="predicted"/>
<dbReference type="InterPro" id="IPR032675">
    <property type="entry name" value="LRR_dom_sf"/>
</dbReference>
<dbReference type="Proteomes" id="UP001175211">
    <property type="component" value="Unassembled WGS sequence"/>
</dbReference>